<protein>
    <submittedName>
        <fullName evidence="1">Uncharacterized protein</fullName>
    </submittedName>
</protein>
<evidence type="ECO:0000313" key="2">
    <source>
        <dbReference type="Proteomes" id="UP001603857"/>
    </source>
</evidence>
<dbReference type="AlphaFoldDB" id="A0ABD1MJ46"/>
<sequence length="82" mass="9123">MIYAKARLQPMLRDKVTMASVMAMRSTFARENTSMTTTLALSKKMNTTKTQLLLVLLGTQIEASIVGRDAEAEKGQKRGFQI</sequence>
<comment type="caution">
    <text evidence="1">The sequence shown here is derived from an EMBL/GenBank/DDBJ whole genome shotgun (WGS) entry which is preliminary data.</text>
</comment>
<accession>A0ABD1MJ46</accession>
<proteinExistence type="predicted"/>
<gene>
    <name evidence="1" type="ORF">Fmac_016751</name>
</gene>
<dbReference type="Proteomes" id="UP001603857">
    <property type="component" value="Unassembled WGS sequence"/>
</dbReference>
<keyword evidence="2" id="KW-1185">Reference proteome</keyword>
<name>A0ABD1MJ46_9FABA</name>
<evidence type="ECO:0000313" key="1">
    <source>
        <dbReference type="EMBL" id="KAL2335538.1"/>
    </source>
</evidence>
<reference evidence="1 2" key="1">
    <citation type="submission" date="2024-08" db="EMBL/GenBank/DDBJ databases">
        <title>Insights into the chromosomal genome structure of Flemingia macrophylla.</title>
        <authorList>
            <person name="Ding Y."/>
            <person name="Zhao Y."/>
            <person name="Bi W."/>
            <person name="Wu M."/>
            <person name="Zhao G."/>
            <person name="Gong Y."/>
            <person name="Li W."/>
            <person name="Zhang P."/>
        </authorList>
    </citation>
    <scope>NUCLEOTIDE SEQUENCE [LARGE SCALE GENOMIC DNA]</scope>
    <source>
        <strain evidence="1">DYQJB</strain>
        <tissue evidence="1">Leaf</tissue>
    </source>
</reference>
<organism evidence="1 2">
    <name type="scientific">Flemingia macrophylla</name>
    <dbReference type="NCBI Taxonomy" id="520843"/>
    <lineage>
        <taxon>Eukaryota</taxon>
        <taxon>Viridiplantae</taxon>
        <taxon>Streptophyta</taxon>
        <taxon>Embryophyta</taxon>
        <taxon>Tracheophyta</taxon>
        <taxon>Spermatophyta</taxon>
        <taxon>Magnoliopsida</taxon>
        <taxon>eudicotyledons</taxon>
        <taxon>Gunneridae</taxon>
        <taxon>Pentapetalae</taxon>
        <taxon>rosids</taxon>
        <taxon>fabids</taxon>
        <taxon>Fabales</taxon>
        <taxon>Fabaceae</taxon>
        <taxon>Papilionoideae</taxon>
        <taxon>50 kb inversion clade</taxon>
        <taxon>NPAAA clade</taxon>
        <taxon>indigoferoid/millettioid clade</taxon>
        <taxon>Phaseoleae</taxon>
        <taxon>Flemingia</taxon>
    </lineage>
</organism>
<dbReference type="EMBL" id="JBGMDY010000005">
    <property type="protein sequence ID" value="KAL2335538.1"/>
    <property type="molecule type" value="Genomic_DNA"/>
</dbReference>